<organism evidence="2 3">
    <name type="scientific">Paraburkholderia translucens</name>
    <dbReference type="NCBI Taxonomy" id="2886945"/>
    <lineage>
        <taxon>Bacteria</taxon>
        <taxon>Pseudomonadati</taxon>
        <taxon>Pseudomonadota</taxon>
        <taxon>Betaproteobacteria</taxon>
        <taxon>Burkholderiales</taxon>
        <taxon>Burkholderiaceae</taxon>
        <taxon>Paraburkholderia</taxon>
    </lineage>
</organism>
<dbReference type="Pfam" id="PF03625">
    <property type="entry name" value="DUF302"/>
    <property type="match status" value="1"/>
</dbReference>
<dbReference type="InterPro" id="IPR035923">
    <property type="entry name" value="TT1751-like_sf"/>
</dbReference>
<evidence type="ECO:0000313" key="2">
    <source>
        <dbReference type="EMBL" id="MCC8402725.1"/>
    </source>
</evidence>
<dbReference type="Proteomes" id="UP001430614">
    <property type="component" value="Unassembled WGS sequence"/>
</dbReference>
<reference evidence="2 3" key="1">
    <citation type="submission" date="2021-11" db="EMBL/GenBank/DDBJ databases">
        <authorList>
            <person name="Oh E.-T."/>
            <person name="Kim S.-B."/>
        </authorList>
    </citation>
    <scope>NUCLEOTIDE SEQUENCE [LARGE SCALE GENOMIC DNA]</scope>
    <source>
        <strain evidence="2 3">MMS20-SJTN17</strain>
    </source>
</reference>
<dbReference type="Gene3D" id="3.30.310.70">
    <property type="entry name" value="TT1751-like domain"/>
    <property type="match status" value="1"/>
</dbReference>
<proteinExistence type="predicted"/>
<evidence type="ECO:0000259" key="1">
    <source>
        <dbReference type="Pfam" id="PF03625"/>
    </source>
</evidence>
<protein>
    <submittedName>
        <fullName evidence="2">DUF302 domain-containing protein</fullName>
    </submittedName>
</protein>
<dbReference type="InterPro" id="IPR005180">
    <property type="entry name" value="DUF302"/>
</dbReference>
<dbReference type="SUPFAM" id="SSF103247">
    <property type="entry name" value="TT1751-like"/>
    <property type="match status" value="1"/>
</dbReference>
<keyword evidence="3" id="KW-1185">Reference proteome</keyword>
<dbReference type="RefSeq" id="WP_230561588.1">
    <property type="nucleotide sequence ID" value="NZ_JAJITC010000006.1"/>
</dbReference>
<feature type="domain" description="DUF302" evidence="1">
    <location>
        <begin position="20"/>
        <end position="79"/>
    </location>
</feature>
<gene>
    <name evidence="2" type="ORF">LJ655_12640</name>
</gene>
<dbReference type="CDD" id="cd14797">
    <property type="entry name" value="DUF302"/>
    <property type="match status" value="1"/>
</dbReference>
<dbReference type="EMBL" id="JAJITC010000006">
    <property type="protein sequence ID" value="MCC8402725.1"/>
    <property type="molecule type" value="Genomic_DNA"/>
</dbReference>
<sequence>MKRLEAMQGPYGLMRFDKLDHGALFAMAGAPRLSVRYSVGNPLIAWSMTRIDMRAALHAPLTVLVYGLNEAQTRIEYDLPSAALAQFGCDAIHDVALDLDGKLNGVIESAARFSAVIAAPIPAHGC</sequence>
<evidence type="ECO:0000313" key="3">
    <source>
        <dbReference type="Proteomes" id="UP001430614"/>
    </source>
</evidence>
<comment type="caution">
    <text evidence="2">The sequence shown here is derived from an EMBL/GenBank/DDBJ whole genome shotgun (WGS) entry which is preliminary data.</text>
</comment>
<name>A0ABS8KD73_9BURK</name>
<accession>A0ABS8KD73</accession>